<organism evidence="2">
    <name type="scientific">Guillardia theta (strain CCMP2712)</name>
    <name type="common">Cryptophyte</name>
    <dbReference type="NCBI Taxonomy" id="905079"/>
    <lineage>
        <taxon>Eukaryota</taxon>
        <taxon>Cryptophyceae</taxon>
        <taxon>Pyrenomonadales</taxon>
        <taxon>Geminigeraceae</taxon>
        <taxon>Guillardia</taxon>
    </lineage>
</organism>
<evidence type="ECO:0000313" key="4">
    <source>
        <dbReference type="Proteomes" id="UP000011087"/>
    </source>
</evidence>
<sequence>MRGSNPKCVGGICGDEIVDGMDAPLVDVNHADCNKDTDPDCQTSVQPLFDKSQSGSSLKQRKMSANAASRDFDAYFALQQKDAMRKRVAIKPVMHAKSHFHDRAGTKFGISAAQAQAQTQAIFNRFSEQDAKEDESASIKRAHSFTARTAKSDLGKYWSQLASSKHAFNNGMLKDTNRGKMNKISAQKADSEILAYFNSMSKKSRRQSLRQTATPAHYTVSESNKDLNSYFNHLAATRHGANNNHLKDTIPQPSVAKGQLHGITANQASKDFSKYFSSQAKIAGKARKPSHMYSSADAKSDLGHYFAKQQKLAAEVEYKKPEKECIGKDCQSSRSPLLEKAPKGSLKQVSEKHGLSDAAARKDIAKYFQKEQKLAEYGVGPEEDHAIEVNKAIGVDAMMPESVMESNEAPSSETIDEVNQAIQQQRSEGYTNGNGMPAEDIQSP</sequence>
<gene>
    <name evidence="2" type="ORF">GUITHDRAFT_150074</name>
</gene>
<dbReference type="EMBL" id="JH992967">
    <property type="protein sequence ID" value="EKX54647.1"/>
    <property type="molecule type" value="Genomic_DNA"/>
</dbReference>
<dbReference type="GeneID" id="17311257"/>
<evidence type="ECO:0000313" key="3">
    <source>
        <dbReference type="EnsemblProtists" id="EKX54647"/>
    </source>
</evidence>
<dbReference type="RefSeq" id="XP_005841627.1">
    <property type="nucleotide sequence ID" value="XM_005841570.1"/>
</dbReference>
<dbReference type="KEGG" id="gtt:GUITHDRAFT_150074"/>
<name>L1K224_GUITC</name>
<evidence type="ECO:0000313" key="2">
    <source>
        <dbReference type="EMBL" id="EKX54647.1"/>
    </source>
</evidence>
<feature type="region of interest" description="Disordered" evidence="1">
    <location>
        <begin position="327"/>
        <end position="354"/>
    </location>
</feature>
<dbReference type="Proteomes" id="UP000011087">
    <property type="component" value="Unassembled WGS sequence"/>
</dbReference>
<proteinExistence type="predicted"/>
<keyword evidence="4" id="KW-1185">Reference proteome</keyword>
<dbReference type="PaxDb" id="55529-EKX54647"/>
<accession>L1K224</accession>
<reference evidence="2 4" key="1">
    <citation type="journal article" date="2012" name="Nature">
        <title>Algal genomes reveal evolutionary mosaicism and the fate of nucleomorphs.</title>
        <authorList>
            <consortium name="DOE Joint Genome Institute"/>
            <person name="Curtis B.A."/>
            <person name="Tanifuji G."/>
            <person name="Burki F."/>
            <person name="Gruber A."/>
            <person name="Irimia M."/>
            <person name="Maruyama S."/>
            <person name="Arias M.C."/>
            <person name="Ball S.G."/>
            <person name="Gile G.H."/>
            <person name="Hirakawa Y."/>
            <person name="Hopkins J.F."/>
            <person name="Kuo A."/>
            <person name="Rensing S.A."/>
            <person name="Schmutz J."/>
            <person name="Symeonidi A."/>
            <person name="Elias M."/>
            <person name="Eveleigh R.J."/>
            <person name="Herman E.K."/>
            <person name="Klute M.J."/>
            <person name="Nakayama T."/>
            <person name="Obornik M."/>
            <person name="Reyes-Prieto A."/>
            <person name="Armbrust E.V."/>
            <person name="Aves S.J."/>
            <person name="Beiko R.G."/>
            <person name="Coutinho P."/>
            <person name="Dacks J.B."/>
            <person name="Durnford D.G."/>
            <person name="Fast N.M."/>
            <person name="Green B.R."/>
            <person name="Grisdale C.J."/>
            <person name="Hempel F."/>
            <person name="Henrissat B."/>
            <person name="Hoppner M.P."/>
            <person name="Ishida K."/>
            <person name="Kim E."/>
            <person name="Koreny L."/>
            <person name="Kroth P.G."/>
            <person name="Liu Y."/>
            <person name="Malik S.B."/>
            <person name="Maier U.G."/>
            <person name="McRose D."/>
            <person name="Mock T."/>
            <person name="Neilson J.A."/>
            <person name="Onodera N.T."/>
            <person name="Poole A.M."/>
            <person name="Pritham E.J."/>
            <person name="Richards T.A."/>
            <person name="Rocap G."/>
            <person name="Roy S.W."/>
            <person name="Sarai C."/>
            <person name="Schaack S."/>
            <person name="Shirato S."/>
            <person name="Slamovits C.H."/>
            <person name="Spencer D.F."/>
            <person name="Suzuki S."/>
            <person name="Worden A.Z."/>
            <person name="Zauner S."/>
            <person name="Barry K."/>
            <person name="Bell C."/>
            <person name="Bharti A.K."/>
            <person name="Crow J.A."/>
            <person name="Grimwood J."/>
            <person name="Kramer R."/>
            <person name="Lindquist E."/>
            <person name="Lucas S."/>
            <person name="Salamov A."/>
            <person name="McFadden G.I."/>
            <person name="Lane C.E."/>
            <person name="Keeling P.J."/>
            <person name="Gray M.W."/>
            <person name="Grigoriev I.V."/>
            <person name="Archibald J.M."/>
        </authorList>
    </citation>
    <scope>NUCLEOTIDE SEQUENCE</scope>
    <source>
        <strain evidence="2 4">CCMP2712</strain>
    </source>
</reference>
<dbReference type="HOGENOM" id="CLU_617447_0_0_1"/>
<dbReference type="AlphaFoldDB" id="L1K224"/>
<reference evidence="3" key="3">
    <citation type="submission" date="2015-06" db="UniProtKB">
        <authorList>
            <consortium name="EnsemblProtists"/>
        </authorList>
    </citation>
    <scope>IDENTIFICATION</scope>
</reference>
<reference evidence="4" key="2">
    <citation type="submission" date="2012-11" db="EMBL/GenBank/DDBJ databases">
        <authorList>
            <person name="Kuo A."/>
            <person name="Curtis B.A."/>
            <person name="Tanifuji G."/>
            <person name="Burki F."/>
            <person name="Gruber A."/>
            <person name="Irimia M."/>
            <person name="Maruyama S."/>
            <person name="Arias M.C."/>
            <person name="Ball S.G."/>
            <person name="Gile G.H."/>
            <person name="Hirakawa Y."/>
            <person name="Hopkins J.F."/>
            <person name="Rensing S.A."/>
            <person name="Schmutz J."/>
            <person name="Symeonidi A."/>
            <person name="Elias M."/>
            <person name="Eveleigh R.J."/>
            <person name="Herman E.K."/>
            <person name="Klute M.J."/>
            <person name="Nakayama T."/>
            <person name="Obornik M."/>
            <person name="Reyes-Prieto A."/>
            <person name="Armbrust E.V."/>
            <person name="Aves S.J."/>
            <person name="Beiko R.G."/>
            <person name="Coutinho P."/>
            <person name="Dacks J.B."/>
            <person name="Durnford D.G."/>
            <person name="Fast N.M."/>
            <person name="Green B.R."/>
            <person name="Grisdale C."/>
            <person name="Hempe F."/>
            <person name="Henrissat B."/>
            <person name="Hoppner M.P."/>
            <person name="Ishida K.-I."/>
            <person name="Kim E."/>
            <person name="Koreny L."/>
            <person name="Kroth P.G."/>
            <person name="Liu Y."/>
            <person name="Malik S.-B."/>
            <person name="Maier U.G."/>
            <person name="McRose D."/>
            <person name="Mock T."/>
            <person name="Neilson J.A."/>
            <person name="Onodera N.T."/>
            <person name="Poole A.M."/>
            <person name="Pritham E.J."/>
            <person name="Richards T.A."/>
            <person name="Rocap G."/>
            <person name="Roy S.W."/>
            <person name="Sarai C."/>
            <person name="Schaack S."/>
            <person name="Shirato S."/>
            <person name="Slamovits C.H."/>
            <person name="Spencer D.F."/>
            <person name="Suzuki S."/>
            <person name="Worden A.Z."/>
            <person name="Zauner S."/>
            <person name="Barry K."/>
            <person name="Bell C."/>
            <person name="Bharti A.K."/>
            <person name="Crow J.A."/>
            <person name="Grimwood J."/>
            <person name="Kramer R."/>
            <person name="Lindquist E."/>
            <person name="Lucas S."/>
            <person name="Salamov A."/>
            <person name="McFadden G.I."/>
            <person name="Lane C.E."/>
            <person name="Keeling P.J."/>
            <person name="Gray M.W."/>
            <person name="Grigoriev I.V."/>
            <person name="Archibald J.M."/>
        </authorList>
    </citation>
    <scope>NUCLEOTIDE SEQUENCE</scope>
    <source>
        <strain evidence="4">CCMP2712</strain>
    </source>
</reference>
<protein>
    <submittedName>
        <fullName evidence="2 3">Uncharacterized protein</fullName>
    </submittedName>
</protein>
<feature type="compositionally biased region" description="Polar residues" evidence="1">
    <location>
        <begin position="421"/>
        <end position="434"/>
    </location>
</feature>
<evidence type="ECO:0000256" key="1">
    <source>
        <dbReference type="SAM" id="MobiDB-lite"/>
    </source>
</evidence>
<dbReference type="EnsemblProtists" id="EKX54647">
    <property type="protein sequence ID" value="EKX54647"/>
    <property type="gene ID" value="GUITHDRAFT_150074"/>
</dbReference>
<feature type="region of interest" description="Disordered" evidence="1">
    <location>
        <begin position="421"/>
        <end position="444"/>
    </location>
</feature>